<gene>
    <name evidence="1" type="ORF">B0J12DRAFT_668301</name>
</gene>
<name>A0ABQ8G712_9PEZI</name>
<reference evidence="1 2" key="1">
    <citation type="journal article" date="2021" name="Nat. Commun.">
        <title>Genetic determinants of endophytism in the Arabidopsis root mycobiome.</title>
        <authorList>
            <person name="Mesny F."/>
            <person name="Miyauchi S."/>
            <person name="Thiergart T."/>
            <person name="Pickel B."/>
            <person name="Atanasova L."/>
            <person name="Karlsson M."/>
            <person name="Huettel B."/>
            <person name="Barry K.W."/>
            <person name="Haridas S."/>
            <person name="Chen C."/>
            <person name="Bauer D."/>
            <person name="Andreopoulos W."/>
            <person name="Pangilinan J."/>
            <person name="LaButti K."/>
            <person name="Riley R."/>
            <person name="Lipzen A."/>
            <person name="Clum A."/>
            <person name="Drula E."/>
            <person name="Henrissat B."/>
            <person name="Kohler A."/>
            <person name="Grigoriev I.V."/>
            <person name="Martin F.M."/>
            <person name="Hacquard S."/>
        </authorList>
    </citation>
    <scope>NUCLEOTIDE SEQUENCE [LARGE SCALE GENOMIC DNA]</scope>
    <source>
        <strain evidence="1 2">MPI-SDFR-AT-0080</strain>
    </source>
</reference>
<organism evidence="1 2">
    <name type="scientific">Macrophomina phaseolina</name>
    <dbReference type="NCBI Taxonomy" id="35725"/>
    <lineage>
        <taxon>Eukaryota</taxon>
        <taxon>Fungi</taxon>
        <taxon>Dikarya</taxon>
        <taxon>Ascomycota</taxon>
        <taxon>Pezizomycotina</taxon>
        <taxon>Dothideomycetes</taxon>
        <taxon>Dothideomycetes incertae sedis</taxon>
        <taxon>Botryosphaeriales</taxon>
        <taxon>Botryosphaeriaceae</taxon>
        <taxon>Macrophomina</taxon>
    </lineage>
</organism>
<dbReference type="Proteomes" id="UP000774617">
    <property type="component" value="Unassembled WGS sequence"/>
</dbReference>
<proteinExistence type="predicted"/>
<comment type="caution">
    <text evidence="1">The sequence shown here is derived from an EMBL/GenBank/DDBJ whole genome shotgun (WGS) entry which is preliminary data.</text>
</comment>
<evidence type="ECO:0000313" key="1">
    <source>
        <dbReference type="EMBL" id="KAH7046712.1"/>
    </source>
</evidence>
<evidence type="ECO:0008006" key="3">
    <source>
        <dbReference type="Google" id="ProtNLM"/>
    </source>
</evidence>
<protein>
    <recommendedName>
        <fullName evidence="3">Secreted protein</fullName>
    </recommendedName>
</protein>
<accession>A0ABQ8G712</accession>
<evidence type="ECO:0000313" key="2">
    <source>
        <dbReference type="Proteomes" id="UP000774617"/>
    </source>
</evidence>
<sequence length="97" mass="10406">MAHCAGVVCVVMSLLRVLQQGMSICIAVLLGHFTARACRIAIFFTSILCSKRGNVQDLPSRGKHPSSSPMVSCKTAKKMTLPRTGLNCQPPDCFGDP</sequence>
<keyword evidence="2" id="KW-1185">Reference proteome</keyword>
<dbReference type="EMBL" id="JAGTJR010000017">
    <property type="protein sequence ID" value="KAH7046712.1"/>
    <property type="molecule type" value="Genomic_DNA"/>
</dbReference>